<evidence type="ECO:0000313" key="5">
    <source>
        <dbReference type="Proteomes" id="UP000477311"/>
    </source>
</evidence>
<name>A0A6M1RPJ8_9BACT</name>
<keyword evidence="2" id="KW-0119">Carbohydrate metabolism</keyword>
<keyword evidence="2" id="KW-0624">Polysaccharide degradation</keyword>
<dbReference type="PANTHER" id="PTHR31683">
    <property type="entry name" value="PECTATE LYASE 18-RELATED"/>
    <property type="match status" value="1"/>
</dbReference>
<gene>
    <name evidence="4" type="ORF">G4L39_04110</name>
</gene>
<dbReference type="SMART" id="SM00656">
    <property type="entry name" value="Amb_all"/>
    <property type="match status" value="1"/>
</dbReference>
<dbReference type="RefSeq" id="WP_165106137.1">
    <property type="nucleotide sequence ID" value="NZ_JAAKYA010000023.1"/>
</dbReference>
<comment type="similarity">
    <text evidence="2">Belongs to the polysaccharide lyase 1 family.</text>
</comment>
<dbReference type="PANTHER" id="PTHR31683:SF18">
    <property type="entry name" value="PECTATE LYASE 21-RELATED"/>
    <property type="match status" value="1"/>
</dbReference>
<evidence type="ECO:0000256" key="2">
    <source>
        <dbReference type="RuleBase" id="RU361173"/>
    </source>
</evidence>
<dbReference type="AlphaFoldDB" id="A0A6M1RPJ8"/>
<reference evidence="4 5" key="1">
    <citation type="submission" date="2020-02" db="EMBL/GenBank/DDBJ databases">
        <title>Draft genome sequence of Limisphaera ngatamarikiensis NGM72.4T, a thermophilic Verrucomicrobia grouped in subdivision 3.</title>
        <authorList>
            <person name="Carere C.R."/>
            <person name="Steen J."/>
            <person name="Hugenholtz P."/>
            <person name="Stott M.B."/>
        </authorList>
    </citation>
    <scope>NUCLEOTIDE SEQUENCE [LARGE SCALE GENOMIC DNA]</scope>
    <source>
        <strain evidence="4 5">NGM72.4</strain>
    </source>
</reference>
<keyword evidence="1 2" id="KW-0456">Lyase</keyword>
<comment type="subcellular location">
    <subcellularLocation>
        <location evidence="2">Secreted</location>
    </subcellularLocation>
</comment>
<protein>
    <recommendedName>
        <fullName evidence="3">Pectate lyase domain-containing protein</fullName>
    </recommendedName>
</protein>
<accession>A0A6M1RPJ8</accession>
<sequence>MQPRSIRPGPSRPAPASRATWVTLVLAWFATFTPAFTQEPNFDPVGFAHVGSPTVGGGNAEPIPVRTVEALIALASADGPRVLRIEGELNLQGRTVRVGSDKTLVGAGQGAVLQNGTLLLRHATNVVIRNLIIRNAPEDGITLYGARRVWIDHCTIMDCGDGLVDLTHGTDEVTISWCRFGYQNLRNQHRLASLLGASDRDTACRDRLRVTYHHNWWDQGCLERMPSVRFGRVHVFNNYYRAPGNRYCIRSRLFAEVRVEFNWFEDVQNPWEVYVTTGDQGRLFAAGNVEVRTVWKASDRRVLLVPGTDSVFVPPYPWRPDPPHRIPDWVTQHAGAGRGPFAP</sequence>
<dbReference type="GO" id="GO:0000272">
    <property type="term" value="P:polysaccharide catabolic process"/>
    <property type="evidence" value="ECO:0007669"/>
    <property type="project" value="UniProtKB-KW"/>
</dbReference>
<dbReference type="SUPFAM" id="SSF51126">
    <property type="entry name" value="Pectin lyase-like"/>
    <property type="match status" value="1"/>
</dbReference>
<dbReference type="Proteomes" id="UP000477311">
    <property type="component" value="Unassembled WGS sequence"/>
</dbReference>
<dbReference type="GO" id="GO:0005576">
    <property type="term" value="C:extracellular region"/>
    <property type="evidence" value="ECO:0007669"/>
    <property type="project" value="UniProtKB-SubCell"/>
</dbReference>
<dbReference type="InterPro" id="IPR045032">
    <property type="entry name" value="PEL"/>
</dbReference>
<dbReference type="InterPro" id="IPR011050">
    <property type="entry name" value="Pectin_lyase_fold/virulence"/>
</dbReference>
<dbReference type="Gene3D" id="2.160.20.10">
    <property type="entry name" value="Single-stranded right-handed beta-helix, Pectin lyase-like"/>
    <property type="match status" value="1"/>
</dbReference>
<dbReference type="InterPro" id="IPR012334">
    <property type="entry name" value="Pectin_lyas_fold"/>
</dbReference>
<dbReference type="GO" id="GO:0030570">
    <property type="term" value="F:pectate lyase activity"/>
    <property type="evidence" value="ECO:0007669"/>
    <property type="project" value="InterPro"/>
</dbReference>
<evidence type="ECO:0000256" key="1">
    <source>
        <dbReference type="ARBA" id="ARBA00023239"/>
    </source>
</evidence>
<keyword evidence="5" id="KW-1185">Reference proteome</keyword>
<evidence type="ECO:0000313" key="4">
    <source>
        <dbReference type="EMBL" id="NGO38585.1"/>
    </source>
</evidence>
<feature type="domain" description="Pectate lyase" evidence="3">
    <location>
        <begin position="61"/>
        <end position="270"/>
    </location>
</feature>
<dbReference type="Pfam" id="PF00544">
    <property type="entry name" value="Pectate_lyase_4"/>
    <property type="match status" value="1"/>
</dbReference>
<dbReference type="EMBL" id="JAAKYA010000023">
    <property type="protein sequence ID" value="NGO38585.1"/>
    <property type="molecule type" value="Genomic_DNA"/>
</dbReference>
<comment type="caution">
    <text evidence="4">The sequence shown here is derived from an EMBL/GenBank/DDBJ whole genome shotgun (WGS) entry which is preliminary data.</text>
</comment>
<dbReference type="InterPro" id="IPR002022">
    <property type="entry name" value="Pec_lyase"/>
</dbReference>
<proteinExistence type="inferred from homology"/>
<evidence type="ECO:0000259" key="3">
    <source>
        <dbReference type="SMART" id="SM00656"/>
    </source>
</evidence>
<organism evidence="4 5">
    <name type="scientific">Limisphaera ngatamarikiensis</name>
    <dbReference type="NCBI Taxonomy" id="1324935"/>
    <lineage>
        <taxon>Bacteria</taxon>
        <taxon>Pseudomonadati</taxon>
        <taxon>Verrucomicrobiota</taxon>
        <taxon>Verrucomicrobiia</taxon>
        <taxon>Limisphaerales</taxon>
        <taxon>Limisphaeraceae</taxon>
        <taxon>Limisphaera</taxon>
    </lineage>
</organism>
<keyword evidence="2" id="KW-0964">Secreted</keyword>